<dbReference type="Proteomes" id="UP001190700">
    <property type="component" value="Unassembled WGS sequence"/>
</dbReference>
<dbReference type="AlphaFoldDB" id="A0AAE0FM58"/>
<evidence type="ECO:0000313" key="2">
    <source>
        <dbReference type="Proteomes" id="UP001190700"/>
    </source>
</evidence>
<keyword evidence="2" id="KW-1185">Reference proteome</keyword>
<dbReference type="EMBL" id="LGRX02016320">
    <property type="protein sequence ID" value="KAK3262304.1"/>
    <property type="molecule type" value="Genomic_DNA"/>
</dbReference>
<organism evidence="1 2">
    <name type="scientific">Cymbomonas tetramitiformis</name>
    <dbReference type="NCBI Taxonomy" id="36881"/>
    <lineage>
        <taxon>Eukaryota</taxon>
        <taxon>Viridiplantae</taxon>
        <taxon>Chlorophyta</taxon>
        <taxon>Pyramimonadophyceae</taxon>
        <taxon>Pyramimonadales</taxon>
        <taxon>Pyramimonadaceae</taxon>
        <taxon>Cymbomonas</taxon>
    </lineage>
</organism>
<sequence>MDLAEEGVATLTGVSGRVASLLEGAVGMGGARREGAEGDVGGVAGGVDTCQAPQIPGAHPDNDDHLQQVARQHTASHQLPCPRGEVVCRAGTANDDHLLGRRRPVGELSATGRAWNAQAYVKEQCSTTAAVRVWSASLEIAVFSRGVQCKGFSPIELVQGVEGCKRGSVAGVQDQMGAIQYIILSPLAQPLGIPAVSWVCKFS</sequence>
<gene>
    <name evidence="1" type="ORF">CYMTET_28827</name>
</gene>
<protein>
    <submittedName>
        <fullName evidence="1">Uncharacterized protein</fullName>
    </submittedName>
</protein>
<reference evidence="1 2" key="1">
    <citation type="journal article" date="2015" name="Genome Biol. Evol.">
        <title>Comparative Genomics of a Bacterivorous Green Alga Reveals Evolutionary Causalities and Consequences of Phago-Mixotrophic Mode of Nutrition.</title>
        <authorList>
            <person name="Burns J.A."/>
            <person name="Paasch A."/>
            <person name="Narechania A."/>
            <person name="Kim E."/>
        </authorList>
    </citation>
    <scope>NUCLEOTIDE SEQUENCE [LARGE SCALE GENOMIC DNA]</scope>
    <source>
        <strain evidence="1 2">PLY_AMNH</strain>
    </source>
</reference>
<name>A0AAE0FM58_9CHLO</name>
<comment type="caution">
    <text evidence="1">The sequence shown here is derived from an EMBL/GenBank/DDBJ whole genome shotgun (WGS) entry which is preliminary data.</text>
</comment>
<accession>A0AAE0FM58</accession>
<proteinExistence type="predicted"/>
<evidence type="ECO:0000313" key="1">
    <source>
        <dbReference type="EMBL" id="KAK3262304.1"/>
    </source>
</evidence>